<feature type="transmembrane region" description="Helical" evidence="8">
    <location>
        <begin position="125"/>
        <end position="150"/>
    </location>
</feature>
<dbReference type="Pfam" id="PF03595">
    <property type="entry name" value="SLAC1"/>
    <property type="match status" value="1"/>
</dbReference>
<evidence type="ECO:0000256" key="7">
    <source>
        <dbReference type="ARBA" id="ARBA00023136"/>
    </source>
</evidence>
<dbReference type="Proteomes" id="UP000294933">
    <property type="component" value="Unassembled WGS sequence"/>
</dbReference>
<accession>A0A4Y7QAH9</accession>
<dbReference type="InterPro" id="IPR004695">
    <property type="entry name" value="SLAC1/Mae1/Ssu1/TehA"/>
</dbReference>
<dbReference type="CDD" id="cd09318">
    <property type="entry name" value="TDT_SSU1"/>
    <property type="match status" value="1"/>
</dbReference>
<feature type="transmembrane region" description="Helical" evidence="8">
    <location>
        <begin position="277"/>
        <end position="306"/>
    </location>
</feature>
<feature type="transmembrane region" description="Helical" evidence="8">
    <location>
        <begin position="162"/>
        <end position="182"/>
    </location>
</feature>
<name>A0A4Y7QAH9_9AGAM</name>
<evidence type="ECO:0000256" key="3">
    <source>
        <dbReference type="ARBA" id="ARBA00022448"/>
    </source>
</evidence>
<dbReference type="VEuPathDB" id="FungiDB:BD410DRAFT_115754"/>
<evidence type="ECO:0000313" key="9">
    <source>
        <dbReference type="EMBL" id="TDL24281.1"/>
    </source>
</evidence>
<feature type="transmembrane region" description="Helical" evidence="8">
    <location>
        <begin position="346"/>
        <end position="364"/>
    </location>
</feature>
<dbReference type="EMBL" id="ML170167">
    <property type="protein sequence ID" value="TDL24281.1"/>
    <property type="molecule type" value="Genomic_DNA"/>
</dbReference>
<dbReference type="GO" id="GO:0000319">
    <property type="term" value="F:sulfite transmembrane transporter activity"/>
    <property type="evidence" value="ECO:0007669"/>
    <property type="project" value="TreeGrafter"/>
</dbReference>
<evidence type="ECO:0000256" key="5">
    <source>
        <dbReference type="ARBA" id="ARBA00022692"/>
    </source>
</evidence>
<feature type="transmembrane region" description="Helical" evidence="8">
    <location>
        <begin position="21"/>
        <end position="41"/>
    </location>
</feature>
<keyword evidence="4" id="KW-1003">Cell membrane</keyword>
<dbReference type="GO" id="GO:0005886">
    <property type="term" value="C:plasma membrane"/>
    <property type="evidence" value="ECO:0007669"/>
    <property type="project" value="UniProtKB-SubCell"/>
</dbReference>
<dbReference type="AlphaFoldDB" id="A0A4Y7QAH9"/>
<comment type="similarity">
    <text evidence="2">Belongs to the tellurite-resistance/dicarboxylate transporter (TDT) family.</text>
</comment>
<dbReference type="PANTHER" id="PTHR31686:SF3">
    <property type="entry name" value="ACID TRANSPORT PROTEIN, PUTATIVE (AFU_ORTHOLOGUE AFUA_4G09410)-RELATED"/>
    <property type="match status" value="1"/>
</dbReference>
<dbReference type="InterPro" id="IPR051629">
    <property type="entry name" value="Sulfite_efflux_TDT"/>
</dbReference>
<comment type="subcellular location">
    <subcellularLocation>
        <location evidence="1">Cell membrane</location>
        <topology evidence="1">Multi-pass membrane protein</topology>
    </subcellularLocation>
</comment>
<keyword evidence="5 8" id="KW-0812">Transmembrane</keyword>
<sequence length="399" mass="44384">MGSFTGPRKPMKERIRNFTPAWHTVNMGTGAISILFHIFPYGSKTQAMQIIALSFLILNFALFIIITTCAVTRYLWFRSLWSAMIQHPVQSLYLGSFPMGFATILTASVGILYEHFGFGGPKFLYALWVLWWLDVSVALIICFGQLHIMFTRHSHSIRAMTTVWLLPVVTLIVASSTGGVIAQSLQVLNPSDALRTLAACFVLVVTGLAIALMMLTIYLHRLIVYGLPEGITIFSAFLPLGPMGQGGYSILVMGQLFRELQPLQGNEVLLTDPTTAQIINVICFCAAFVLWSLATGWLILAVLALSETLLTTRIPFKITFWGMVFPNGVYAVLTIQLSIILNSPFFRVWGAIYSVFTLLIWLYATARTVPSVWDGEIFQAPCLEDQNLGGRMLRHAESK</sequence>
<keyword evidence="6 8" id="KW-1133">Transmembrane helix</keyword>
<feature type="transmembrane region" description="Helical" evidence="8">
    <location>
        <begin position="47"/>
        <end position="71"/>
    </location>
</feature>
<keyword evidence="3" id="KW-0813">Transport</keyword>
<dbReference type="InterPro" id="IPR038665">
    <property type="entry name" value="Voltage-dep_anion_channel_sf"/>
</dbReference>
<feature type="transmembrane region" description="Helical" evidence="8">
    <location>
        <begin position="318"/>
        <end position="340"/>
    </location>
</feature>
<evidence type="ECO:0008006" key="11">
    <source>
        <dbReference type="Google" id="ProtNLM"/>
    </source>
</evidence>
<dbReference type="OrthoDB" id="1099at2759"/>
<organism evidence="9 10">
    <name type="scientific">Rickenella mellea</name>
    <dbReference type="NCBI Taxonomy" id="50990"/>
    <lineage>
        <taxon>Eukaryota</taxon>
        <taxon>Fungi</taxon>
        <taxon>Dikarya</taxon>
        <taxon>Basidiomycota</taxon>
        <taxon>Agaricomycotina</taxon>
        <taxon>Agaricomycetes</taxon>
        <taxon>Hymenochaetales</taxon>
        <taxon>Rickenellaceae</taxon>
        <taxon>Rickenella</taxon>
    </lineage>
</organism>
<evidence type="ECO:0000256" key="6">
    <source>
        <dbReference type="ARBA" id="ARBA00022989"/>
    </source>
</evidence>
<evidence type="ECO:0000256" key="8">
    <source>
        <dbReference type="SAM" id="Phobius"/>
    </source>
</evidence>
<dbReference type="Gene3D" id="1.50.10.150">
    <property type="entry name" value="Voltage-dependent anion channel"/>
    <property type="match status" value="1"/>
</dbReference>
<keyword evidence="10" id="KW-1185">Reference proteome</keyword>
<gene>
    <name evidence="9" type="ORF">BD410DRAFT_115754</name>
</gene>
<dbReference type="STRING" id="50990.A0A4Y7QAH9"/>
<evidence type="ECO:0000256" key="2">
    <source>
        <dbReference type="ARBA" id="ARBA00008566"/>
    </source>
</evidence>
<evidence type="ECO:0000313" key="10">
    <source>
        <dbReference type="Proteomes" id="UP000294933"/>
    </source>
</evidence>
<evidence type="ECO:0000256" key="4">
    <source>
        <dbReference type="ARBA" id="ARBA00022475"/>
    </source>
</evidence>
<proteinExistence type="inferred from homology"/>
<reference evidence="9 10" key="1">
    <citation type="submission" date="2018-06" db="EMBL/GenBank/DDBJ databases">
        <title>A transcriptomic atlas of mushroom development highlights an independent origin of complex multicellularity.</title>
        <authorList>
            <consortium name="DOE Joint Genome Institute"/>
            <person name="Krizsan K."/>
            <person name="Almasi E."/>
            <person name="Merenyi Z."/>
            <person name="Sahu N."/>
            <person name="Viragh M."/>
            <person name="Koszo T."/>
            <person name="Mondo S."/>
            <person name="Kiss B."/>
            <person name="Balint B."/>
            <person name="Kues U."/>
            <person name="Barry K."/>
            <person name="Hegedus J.C."/>
            <person name="Henrissat B."/>
            <person name="Johnson J."/>
            <person name="Lipzen A."/>
            <person name="Ohm R."/>
            <person name="Nagy I."/>
            <person name="Pangilinan J."/>
            <person name="Yan J."/>
            <person name="Xiong Y."/>
            <person name="Grigoriev I.V."/>
            <person name="Hibbett D.S."/>
            <person name="Nagy L.G."/>
        </authorList>
    </citation>
    <scope>NUCLEOTIDE SEQUENCE [LARGE SCALE GENOMIC DNA]</scope>
    <source>
        <strain evidence="9 10">SZMC22713</strain>
    </source>
</reference>
<protein>
    <recommendedName>
        <fullName evidence="11">C4-dicarboxylate transporter/malic acid transport protein</fullName>
    </recommendedName>
</protein>
<feature type="transmembrane region" description="Helical" evidence="8">
    <location>
        <begin position="231"/>
        <end position="257"/>
    </location>
</feature>
<keyword evidence="7 8" id="KW-0472">Membrane</keyword>
<feature type="transmembrane region" description="Helical" evidence="8">
    <location>
        <begin position="92"/>
        <end position="113"/>
    </location>
</feature>
<feature type="transmembrane region" description="Helical" evidence="8">
    <location>
        <begin position="194"/>
        <end position="219"/>
    </location>
</feature>
<evidence type="ECO:0000256" key="1">
    <source>
        <dbReference type="ARBA" id="ARBA00004651"/>
    </source>
</evidence>
<dbReference type="PANTHER" id="PTHR31686">
    <property type="match status" value="1"/>
</dbReference>